<comment type="caution">
    <text evidence="1">The sequence shown here is derived from an EMBL/GenBank/DDBJ whole genome shotgun (WGS) entry which is preliminary data.</text>
</comment>
<feature type="non-terminal residue" evidence="1">
    <location>
        <position position="142"/>
    </location>
</feature>
<dbReference type="AlphaFoldDB" id="A0A815X4N6"/>
<name>A0A815X4N6_9BILA</name>
<evidence type="ECO:0000313" key="1">
    <source>
        <dbReference type="EMBL" id="CAF1552945.1"/>
    </source>
</evidence>
<reference evidence="1" key="1">
    <citation type="submission" date="2021-02" db="EMBL/GenBank/DDBJ databases">
        <authorList>
            <person name="Nowell W R."/>
        </authorList>
    </citation>
    <scope>NUCLEOTIDE SEQUENCE</scope>
</reference>
<gene>
    <name evidence="1" type="ORF">GPM918_LOCUS39309</name>
    <name evidence="2" type="ORF">SRO942_LOCUS40175</name>
</gene>
<proteinExistence type="predicted"/>
<dbReference type="EMBL" id="CAJOBC010093066">
    <property type="protein sequence ID" value="CAF4414009.1"/>
    <property type="molecule type" value="Genomic_DNA"/>
</dbReference>
<sequence>MLYSQKVKHHYAPGSILLLNANSVLGKIDPDSNSPLALQKFDLLLNILQSDGPLVVAVTETWLSRNIGSSKFLVSGYQPVIRCDRVGKRGGGILTFVRDDVQVKRLIPYEDQDFETLFLDSKLHKGKTCLLAVCYRPDWVGH</sequence>
<protein>
    <submittedName>
        <fullName evidence="1">Uncharacterized protein</fullName>
    </submittedName>
</protein>
<dbReference type="EMBL" id="CAJNOQ010027376">
    <property type="protein sequence ID" value="CAF1552945.1"/>
    <property type="molecule type" value="Genomic_DNA"/>
</dbReference>
<dbReference type="SUPFAM" id="SSF56219">
    <property type="entry name" value="DNase I-like"/>
    <property type="match status" value="1"/>
</dbReference>
<dbReference type="OrthoDB" id="7441382at2759"/>
<dbReference type="Proteomes" id="UP000681722">
    <property type="component" value="Unassembled WGS sequence"/>
</dbReference>
<keyword evidence="3" id="KW-1185">Reference proteome</keyword>
<dbReference type="Gene3D" id="3.60.10.10">
    <property type="entry name" value="Endonuclease/exonuclease/phosphatase"/>
    <property type="match status" value="1"/>
</dbReference>
<dbReference type="Proteomes" id="UP000663829">
    <property type="component" value="Unassembled WGS sequence"/>
</dbReference>
<dbReference type="InterPro" id="IPR036691">
    <property type="entry name" value="Endo/exonu/phosph_ase_sf"/>
</dbReference>
<evidence type="ECO:0000313" key="2">
    <source>
        <dbReference type="EMBL" id="CAF4414009.1"/>
    </source>
</evidence>
<accession>A0A815X4N6</accession>
<evidence type="ECO:0000313" key="3">
    <source>
        <dbReference type="Proteomes" id="UP000663829"/>
    </source>
</evidence>
<organism evidence="1 3">
    <name type="scientific">Didymodactylos carnosus</name>
    <dbReference type="NCBI Taxonomy" id="1234261"/>
    <lineage>
        <taxon>Eukaryota</taxon>
        <taxon>Metazoa</taxon>
        <taxon>Spiralia</taxon>
        <taxon>Gnathifera</taxon>
        <taxon>Rotifera</taxon>
        <taxon>Eurotatoria</taxon>
        <taxon>Bdelloidea</taxon>
        <taxon>Philodinida</taxon>
        <taxon>Philodinidae</taxon>
        <taxon>Didymodactylos</taxon>
    </lineage>
</organism>